<evidence type="ECO:0008006" key="5">
    <source>
        <dbReference type="Google" id="ProtNLM"/>
    </source>
</evidence>
<comment type="caution">
    <text evidence="3">The sequence shown here is derived from an EMBL/GenBank/DDBJ whole genome shotgun (WGS) entry which is preliminary data.</text>
</comment>
<dbReference type="AlphaFoldDB" id="A0A0W8I6R9"/>
<feature type="compositionally biased region" description="Basic and acidic residues" evidence="1">
    <location>
        <begin position="204"/>
        <end position="213"/>
    </location>
</feature>
<keyword evidence="2" id="KW-0472">Membrane</keyword>
<keyword evidence="2" id="KW-1133">Transmembrane helix</keyword>
<evidence type="ECO:0000313" key="3">
    <source>
        <dbReference type="EMBL" id="KUG54280.1"/>
    </source>
</evidence>
<accession>A0A0W8I6R9</accession>
<evidence type="ECO:0000313" key="4">
    <source>
        <dbReference type="Proteomes" id="UP000054837"/>
    </source>
</evidence>
<organism evidence="3 4">
    <name type="scientific">Serinicoccus chungangensis</name>
    <dbReference type="NCBI Taxonomy" id="767452"/>
    <lineage>
        <taxon>Bacteria</taxon>
        <taxon>Bacillati</taxon>
        <taxon>Actinomycetota</taxon>
        <taxon>Actinomycetes</taxon>
        <taxon>Micrococcales</taxon>
        <taxon>Ornithinimicrobiaceae</taxon>
        <taxon>Serinicoccus</taxon>
    </lineage>
</organism>
<protein>
    <recommendedName>
        <fullName evidence="5">Trp biosynthesis protein</fullName>
    </recommendedName>
</protein>
<evidence type="ECO:0000256" key="2">
    <source>
        <dbReference type="SAM" id="Phobius"/>
    </source>
</evidence>
<feature type="region of interest" description="Disordered" evidence="1">
    <location>
        <begin position="138"/>
        <end position="213"/>
    </location>
</feature>
<feature type="transmembrane region" description="Helical" evidence="2">
    <location>
        <begin position="60"/>
        <end position="79"/>
    </location>
</feature>
<feature type="transmembrane region" description="Helical" evidence="2">
    <location>
        <begin position="21"/>
        <end position="40"/>
    </location>
</feature>
<feature type="transmembrane region" description="Helical" evidence="2">
    <location>
        <begin position="91"/>
        <end position="109"/>
    </location>
</feature>
<dbReference type="STRING" id="767452.AVL62_03330"/>
<keyword evidence="4" id="KW-1185">Reference proteome</keyword>
<evidence type="ECO:0000256" key="1">
    <source>
        <dbReference type="SAM" id="MobiDB-lite"/>
    </source>
</evidence>
<feature type="compositionally biased region" description="Basic and acidic residues" evidence="1">
    <location>
        <begin position="160"/>
        <end position="171"/>
    </location>
</feature>
<sequence length="213" mass="21335">MATPRRGRPARDARSGARGSVLALLAVSTALVSTTQPWVVRQGVDAAGVSTQESWTGRELAAPVVAVLLVVAAAGLAGLAWRGRPGLGARVLALVAAVAALGLVVAARPADPTPWWWVGLAGAAAAVVGTLMAVPPAPRARRSGGAAPPTDPGPATGPEVEAHEQARRSDEASWAALSKGEDPTIAPARSEEGAAGTMSDEGADGSRVDPSSR</sequence>
<reference evidence="3 4" key="1">
    <citation type="submission" date="2015-12" db="EMBL/GenBank/DDBJ databases">
        <title>Serinicoccus chungangenesis strain CD08_5 genome sequencing and assembly.</title>
        <authorList>
            <person name="Chander A.M."/>
            <person name="Kaur G."/>
            <person name="Nair G.R."/>
            <person name="Dhawan D.K."/>
            <person name="Kochhar R.K."/>
            <person name="Mayilraj S."/>
            <person name="Bhadada S.K."/>
        </authorList>
    </citation>
    <scope>NUCLEOTIDE SEQUENCE [LARGE SCALE GENOMIC DNA]</scope>
    <source>
        <strain evidence="3 4">CD08_5</strain>
    </source>
</reference>
<dbReference type="EMBL" id="LQBL01000027">
    <property type="protein sequence ID" value="KUG54280.1"/>
    <property type="molecule type" value="Genomic_DNA"/>
</dbReference>
<name>A0A0W8I6R9_9MICO</name>
<gene>
    <name evidence="3" type="ORF">AVL62_03330</name>
</gene>
<keyword evidence="2" id="KW-0812">Transmembrane</keyword>
<feature type="compositionally biased region" description="Low complexity" evidence="1">
    <location>
        <begin position="143"/>
        <end position="158"/>
    </location>
</feature>
<dbReference type="Proteomes" id="UP000054837">
    <property type="component" value="Unassembled WGS sequence"/>
</dbReference>
<proteinExistence type="predicted"/>
<feature type="transmembrane region" description="Helical" evidence="2">
    <location>
        <begin position="115"/>
        <end position="134"/>
    </location>
</feature>